<dbReference type="PROSITE" id="PS50005">
    <property type="entry name" value="TPR"/>
    <property type="match status" value="2"/>
</dbReference>
<dbReference type="Proteomes" id="UP000681594">
    <property type="component" value="Unassembled WGS sequence"/>
</dbReference>
<dbReference type="PRINTS" id="PR01441">
    <property type="entry name" value="CELLSNTHASEC"/>
</dbReference>
<evidence type="ECO:0000256" key="2">
    <source>
        <dbReference type="ARBA" id="ARBA00022803"/>
    </source>
</evidence>
<name>A0ABS4AAK1_9PROT</name>
<keyword evidence="1" id="KW-0677">Repeat</keyword>
<feature type="compositionally biased region" description="Low complexity" evidence="4">
    <location>
        <begin position="7"/>
        <end position="20"/>
    </location>
</feature>
<protein>
    <submittedName>
        <fullName evidence="5">Tetratricopeptide repeat protein</fullName>
    </submittedName>
</protein>
<feature type="repeat" description="TPR" evidence="3">
    <location>
        <begin position="148"/>
        <end position="181"/>
    </location>
</feature>
<feature type="repeat" description="TPR" evidence="3">
    <location>
        <begin position="404"/>
        <end position="437"/>
    </location>
</feature>
<dbReference type="InterPro" id="IPR003921">
    <property type="entry name" value="Cell_synth_C"/>
</dbReference>
<dbReference type="InterPro" id="IPR011990">
    <property type="entry name" value="TPR-like_helical_dom_sf"/>
</dbReference>
<dbReference type="PANTHER" id="PTHR45586">
    <property type="entry name" value="TPR REPEAT-CONTAINING PROTEIN PA4667"/>
    <property type="match status" value="1"/>
</dbReference>
<evidence type="ECO:0000313" key="6">
    <source>
        <dbReference type="Proteomes" id="UP000681594"/>
    </source>
</evidence>
<sequence>MTPAPAPAAGAVVNTSPNAAAPAPPPRAFLILLDQANYWTAQGRPELAQQALDRLLQLDPNNPDVLAASAEVAAQNGDRPTAETYLARLNQIAPNTPAAMRAAQALRAATVDQAILSDARRLSEAGQREAAMQRYRELFPNGDVPVLFAAEYYLTLAGTSERNFEEARQGLERAVQLAPDNLALQLSYAQLLSFNEGYRIEAVRRLRTLADAPMASAGARATWRQTLLWMGSDPDTAEMIEIYLRTNPADPEIQAKFEEAKATRIPPGAIERLNAWNGLSERRFDDAERGFEAAIASDPTDGEAVFGLAIIRKIQERFPEARELLARAIELSPLRREEFEQQIGDLTARPAIATGGGSRGGGGRGFVAPASAATLAWQNLSRNALDSATRHANQAIRAGGAERAQGETVLGMVAIRQRNYSAAETRFRSALSINPRFAAAQAGLFEVLQRQRRFAEADRLVSETGYRPNQDTLLLRATILREEAARTADPEAKLAILRGALAADPNNVWASYDVARLLRAKGQVEEARRIERSLSERTAPDALFAAALLSNADGRVSETVDRLQSIPPRARTEDPQRLLAQNQQVLELRRLENAARGNPRSDAARRLLALASRPDPTGEVQAAVIRAFSRLSQTANLDQAVRLATSATEGAPPSARLAVAGAMLEAGRANQAETLAASAERDPALTVDARRQAAAVRNNSTAAAADRLTYDGNRGAALQRLAPALERSPESPEVQLSLARIYASTDRAEEASRITDGLLRQNPRDVAVRSVAGEAAVAQGAYGRAEQLLSEGRALGADPLQMALLDARIARARGDVLRARRALEEAARLRARQLRPVEADVSLSQR</sequence>
<dbReference type="SUPFAM" id="SSF48452">
    <property type="entry name" value="TPR-like"/>
    <property type="match status" value="4"/>
</dbReference>
<gene>
    <name evidence="5" type="ORF">J8J14_04500</name>
</gene>
<evidence type="ECO:0000256" key="3">
    <source>
        <dbReference type="PROSITE-ProRule" id="PRU00339"/>
    </source>
</evidence>
<dbReference type="Pfam" id="PF13432">
    <property type="entry name" value="TPR_16"/>
    <property type="match status" value="1"/>
</dbReference>
<dbReference type="InterPro" id="IPR019734">
    <property type="entry name" value="TPR_rpt"/>
</dbReference>
<proteinExistence type="predicted"/>
<dbReference type="PANTHER" id="PTHR45586:SF1">
    <property type="entry name" value="LIPOPOLYSACCHARIDE ASSEMBLY PROTEIN B"/>
    <property type="match status" value="1"/>
</dbReference>
<comment type="caution">
    <text evidence="5">The sequence shown here is derived from an EMBL/GenBank/DDBJ whole genome shotgun (WGS) entry which is preliminary data.</text>
</comment>
<dbReference type="InterPro" id="IPR051012">
    <property type="entry name" value="CellSynth/LPSAsmb/PSIAsmb"/>
</dbReference>
<reference evidence="5 6" key="1">
    <citation type="submission" date="2021-03" db="EMBL/GenBank/DDBJ databases">
        <authorList>
            <person name="So Y."/>
        </authorList>
    </citation>
    <scope>NUCLEOTIDE SEQUENCE [LARGE SCALE GENOMIC DNA]</scope>
    <source>
        <strain evidence="5 6">SSH11</strain>
    </source>
</reference>
<evidence type="ECO:0000256" key="4">
    <source>
        <dbReference type="SAM" id="MobiDB-lite"/>
    </source>
</evidence>
<dbReference type="EMBL" id="JAGIZB010000003">
    <property type="protein sequence ID" value="MBP0444030.1"/>
    <property type="molecule type" value="Genomic_DNA"/>
</dbReference>
<keyword evidence="2 3" id="KW-0802">TPR repeat</keyword>
<dbReference type="Gene3D" id="1.25.40.10">
    <property type="entry name" value="Tetratricopeptide repeat domain"/>
    <property type="match status" value="4"/>
</dbReference>
<feature type="region of interest" description="Disordered" evidence="4">
    <location>
        <begin position="1"/>
        <end position="20"/>
    </location>
</feature>
<evidence type="ECO:0000313" key="5">
    <source>
        <dbReference type="EMBL" id="MBP0444030.1"/>
    </source>
</evidence>
<keyword evidence="6" id="KW-1185">Reference proteome</keyword>
<organism evidence="5 6">
    <name type="scientific">Pararoseomonas baculiformis</name>
    <dbReference type="NCBI Taxonomy" id="2820812"/>
    <lineage>
        <taxon>Bacteria</taxon>
        <taxon>Pseudomonadati</taxon>
        <taxon>Pseudomonadota</taxon>
        <taxon>Alphaproteobacteria</taxon>
        <taxon>Acetobacterales</taxon>
        <taxon>Acetobacteraceae</taxon>
        <taxon>Pararoseomonas</taxon>
    </lineage>
</organism>
<dbReference type="RefSeq" id="WP_209378252.1">
    <property type="nucleotide sequence ID" value="NZ_JAGIZB010000003.1"/>
</dbReference>
<dbReference type="SMART" id="SM00028">
    <property type="entry name" value="TPR"/>
    <property type="match status" value="5"/>
</dbReference>
<dbReference type="Pfam" id="PF14559">
    <property type="entry name" value="TPR_19"/>
    <property type="match status" value="3"/>
</dbReference>
<evidence type="ECO:0000256" key="1">
    <source>
        <dbReference type="ARBA" id="ARBA00022737"/>
    </source>
</evidence>
<accession>A0ABS4AAK1</accession>